<keyword evidence="3 4" id="KW-0808">Transferase</keyword>
<organism evidence="6">
    <name type="scientific">Plutella xylostella</name>
    <name type="common">Diamondback moth</name>
    <name type="synonym">Plutella maculipennis</name>
    <dbReference type="NCBI Taxonomy" id="51655"/>
    <lineage>
        <taxon>Eukaryota</taxon>
        <taxon>Metazoa</taxon>
        <taxon>Ecdysozoa</taxon>
        <taxon>Arthropoda</taxon>
        <taxon>Hexapoda</taxon>
        <taxon>Insecta</taxon>
        <taxon>Pterygota</taxon>
        <taxon>Neoptera</taxon>
        <taxon>Endopterygota</taxon>
        <taxon>Lepidoptera</taxon>
        <taxon>Glossata</taxon>
        <taxon>Ditrysia</taxon>
        <taxon>Yponomeutoidea</taxon>
        <taxon>Plutellidae</taxon>
        <taxon>Plutella</taxon>
    </lineage>
</organism>
<dbReference type="InterPro" id="IPR050271">
    <property type="entry name" value="UDP-glycosyltransferase"/>
</dbReference>
<name>A0A1L8D6T8_PLUXY</name>
<keyword evidence="5" id="KW-1133">Transmembrane helix</keyword>
<dbReference type="AlphaFoldDB" id="A0A1L8D6T8"/>
<dbReference type="FunFam" id="3.40.50.2000:FF:000050">
    <property type="entry name" value="UDP-glucuronosyltransferase"/>
    <property type="match status" value="1"/>
</dbReference>
<comment type="similarity">
    <text evidence="1 4">Belongs to the UDP-glycosyltransferase family.</text>
</comment>
<evidence type="ECO:0000256" key="5">
    <source>
        <dbReference type="SAM" id="Phobius"/>
    </source>
</evidence>
<dbReference type="SUPFAM" id="SSF53756">
    <property type="entry name" value="UDP-Glycosyltransferase/glycogen phosphorylase"/>
    <property type="match status" value="1"/>
</dbReference>
<dbReference type="PROSITE" id="PS00375">
    <property type="entry name" value="UDPGT"/>
    <property type="match status" value="1"/>
</dbReference>
<evidence type="ECO:0000256" key="4">
    <source>
        <dbReference type="RuleBase" id="RU003718"/>
    </source>
</evidence>
<proteinExistence type="evidence at transcript level"/>
<dbReference type="GO" id="GO:0008194">
    <property type="term" value="F:UDP-glycosyltransferase activity"/>
    <property type="evidence" value="ECO:0007669"/>
    <property type="project" value="InterPro"/>
</dbReference>
<reference evidence="6" key="1">
    <citation type="submission" date="2016-08" db="EMBL/GenBank/DDBJ databases">
        <title>Transcriptome of the diamond-back moth (Plutella xylostella).</title>
        <authorList>
            <person name="He P."/>
        </authorList>
    </citation>
    <scope>NUCLEOTIDE SEQUENCE</scope>
    <source>
        <strain evidence="6">Lab strain</strain>
        <tissue evidence="6">Multi</tissue>
    </source>
</reference>
<keyword evidence="5" id="KW-0472">Membrane</keyword>
<evidence type="ECO:0000256" key="3">
    <source>
        <dbReference type="ARBA" id="ARBA00022679"/>
    </source>
</evidence>
<keyword evidence="2 4" id="KW-0328">Glycosyltransferase</keyword>
<accession>A0A1L8D6T8</accession>
<dbReference type="EMBL" id="GEYN01000079">
    <property type="protein sequence ID" value="JAV02050.1"/>
    <property type="molecule type" value="mRNA"/>
</dbReference>
<sequence length="574" mass="65796">MSKRTYEERIDYYNNKIKKYMDKDRRKRRRLRLSSSSDDFPENDYRSETLVLDRDQEAIIETMDPPPDLRDDILVVFPTNSARILGVFPTPSVSHQVVFRPLTQALAKRGHDLVILTTDPAFKPGETPANIREIDLHDESYRIWRTEVLNTVDGKTDDPITLIELAIKINAKLIEKQIETKEVQELIKSKAKFDLILVEACARPALIMSHVFKAPVIQVSSFMAVPPNYQVFGSPAHPILYPEWTRNKIYNLTVWEKLSGAYDDLRIHYIWRKNEHFENEMIKRQFGPEAPTVAELADNVDMLFLNVHPIWEGNRAVPPNVIHMGGLPQKPHKELPEDLKQLLDSSKHGVIYMSFGTNVIPSQLPPERIQVFCKVFSRLPYDVIWKWDQDELPGRPGNVRIYKWVPQSDVLRHPNVKLFITQGGLQSTDEAISAAVPLIAFPMLGDQWYNAEKYVHHGIGLKLELESITEEVLEDSVKAVIGDESYHTNLVRLRSLMLDQPQPPLSRAVWWAEYTIRHGGAKHLRSPAANISWAEFLMLDVLGVISAVVVVLLAKVVVVVKLVVKWKRSKVKQS</sequence>
<dbReference type="InterPro" id="IPR035595">
    <property type="entry name" value="UDP_glycos_trans_CS"/>
</dbReference>
<dbReference type="PANTHER" id="PTHR48043">
    <property type="entry name" value="EG:EG0003.4 PROTEIN-RELATED"/>
    <property type="match status" value="1"/>
</dbReference>
<dbReference type="Pfam" id="PF00201">
    <property type="entry name" value="UDPGT"/>
    <property type="match status" value="1"/>
</dbReference>
<dbReference type="PANTHER" id="PTHR48043:SF159">
    <property type="entry name" value="EG:EG0003.4 PROTEIN-RELATED"/>
    <property type="match status" value="1"/>
</dbReference>
<dbReference type="Gene3D" id="3.40.50.2000">
    <property type="entry name" value="Glycogen Phosphorylase B"/>
    <property type="match status" value="2"/>
</dbReference>
<dbReference type="CDD" id="cd03784">
    <property type="entry name" value="GT1_Gtf-like"/>
    <property type="match status" value="1"/>
</dbReference>
<evidence type="ECO:0000313" key="6">
    <source>
        <dbReference type="EMBL" id="JAV02050.1"/>
    </source>
</evidence>
<evidence type="ECO:0000256" key="1">
    <source>
        <dbReference type="ARBA" id="ARBA00009995"/>
    </source>
</evidence>
<evidence type="ECO:0000256" key="2">
    <source>
        <dbReference type="ARBA" id="ARBA00022676"/>
    </source>
</evidence>
<protein>
    <submittedName>
        <fullName evidence="6">UDP-glycosyltransferase-33AA2</fullName>
    </submittedName>
</protein>
<keyword evidence="5" id="KW-0812">Transmembrane</keyword>
<dbReference type="InterPro" id="IPR002213">
    <property type="entry name" value="UDP_glucos_trans"/>
</dbReference>
<feature type="transmembrane region" description="Helical" evidence="5">
    <location>
        <begin position="536"/>
        <end position="564"/>
    </location>
</feature>